<reference evidence="1" key="1">
    <citation type="journal article" date="2021" name="Proc. Natl. Acad. Sci. U.S.A.">
        <title>A Catalog of Tens of Thousands of Viruses from Human Metagenomes Reveals Hidden Associations with Chronic Diseases.</title>
        <authorList>
            <person name="Tisza M.J."/>
            <person name="Buck C.B."/>
        </authorList>
    </citation>
    <scope>NUCLEOTIDE SEQUENCE</scope>
    <source>
        <strain evidence="1">CtGMq5</strain>
    </source>
</reference>
<evidence type="ECO:0000313" key="1">
    <source>
        <dbReference type="EMBL" id="DAD95924.1"/>
    </source>
</evidence>
<name>A0A8S5NNI6_9CAUD</name>
<accession>A0A8S5NNI6</accession>
<dbReference type="EMBL" id="BK015206">
    <property type="protein sequence ID" value="DAD95924.1"/>
    <property type="molecule type" value="Genomic_DNA"/>
</dbReference>
<organism evidence="1">
    <name type="scientific">Siphoviridae sp. ctGMq5</name>
    <dbReference type="NCBI Taxonomy" id="2826220"/>
    <lineage>
        <taxon>Viruses</taxon>
        <taxon>Duplodnaviria</taxon>
        <taxon>Heunggongvirae</taxon>
        <taxon>Uroviricota</taxon>
        <taxon>Caudoviricetes</taxon>
    </lineage>
</organism>
<protein>
    <submittedName>
        <fullName evidence="1">Uncharacterized protein</fullName>
    </submittedName>
</protein>
<proteinExistence type="predicted"/>
<sequence length="54" mass="6330">MQQTIVAYRNTGYAPEKVKELDALYLKKCEEVNALEKELWDSRTPANKEKNENE</sequence>